<protein>
    <recommendedName>
        <fullName evidence="1">Stage 0 sporulation protein A homolog</fullName>
    </recommendedName>
</protein>
<keyword evidence="3" id="KW-0238">DNA-binding</keyword>
<evidence type="ECO:0000259" key="7">
    <source>
        <dbReference type="PROSITE" id="PS01124"/>
    </source>
</evidence>
<evidence type="ECO:0000259" key="8">
    <source>
        <dbReference type="PROSITE" id="PS50110"/>
    </source>
</evidence>
<dbReference type="Proteomes" id="UP000649826">
    <property type="component" value="Unassembled WGS sequence"/>
</dbReference>
<feature type="modified residue" description="4-aspartylphosphate" evidence="6">
    <location>
        <position position="54"/>
    </location>
</feature>
<reference evidence="9 10" key="1">
    <citation type="submission" date="2020-08" db="EMBL/GenBank/DDBJ databases">
        <title>Genome public.</title>
        <authorList>
            <person name="Liu C."/>
            <person name="Sun Q."/>
        </authorList>
    </citation>
    <scope>NUCLEOTIDE SEQUENCE [LARGE SCALE GENOMIC DNA]</scope>
    <source>
        <strain evidence="9 10">M29</strain>
    </source>
</reference>
<dbReference type="RefSeq" id="WP_019162676.1">
    <property type="nucleotide sequence ID" value="NZ_JACOQG010000008.1"/>
</dbReference>
<dbReference type="InterPro" id="IPR020449">
    <property type="entry name" value="Tscrpt_reg_AraC-type_HTH"/>
</dbReference>
<dbReference type="InterPro" id="IPR018062">
    <property type="entry name" value="HTH_AraC-typ_CS"/>
</dbReference>
<feature type="domain" description="Response regulatory" evidence="8">
    <location>
        <begin position="2"/>
        <end position="119"/>
    </location>
</feature>
<keyword evidence="2" id="KW-0805">Transcription regulation</keyword>
<name>A0ABR7IH88_9FIRM</name>
<sequence>MKLLIVDDEELTRTGVISSIDWKALGIEEVLQADDGINGLEMAKQHRPEIILCDVRMPRMTGIAMLERLEKILPDTIPIFMSGYSDKDYLKAAIKLKAVNYMEKPLNPTEIREAVLEAIELYTKKIRSHRGETLQSMENASRLAQLLTTPGIDSLQAAEQLAEELALPCGPGTQVTCVIIRLRTAPEFVQPSPEEIYHGFHNLLQHYHSDCVYVAKKLQFLVYFIFSPDSFSSLMASDIQKFLEEQFCSYEDHFIAMGESYHGFSKAYQAYTSAVILLESSFFFPANSYLTPEISQNSSSAKSAPGFAPESLLSEALSSQDSDKCGQILKDLEEQYFRNTQILPDQTKDLYYKLFLSLENARRQQKLPLHSSNSGSMMSLLENCFTFQELHNTLCSQVDNYFSDLQDAVPENSTIFLIRDYISKNYGNETLSVKDISDHVFLSASYVCTFFKNETGQTLNQYLTEFRMEKAKALLADPRYKIADISSRVGYSDGNYFGKSFRKYTGLSPSEYREKLNR</sequence>
<dbReference type="SUPFAM" id="SSF52172">
    <property type="entry name" value="CheY-like"/>
    <property type="match status" value="1"/>
</dbReference>
<dbReference type="PANTHER" id="PTHR43280">
    <property type="entry name" value="ARAC-FAMILY TRANSCRIPTIONAL REGULATOR"/>
    <property type="match status" value="1"/>
</dbReference>
<proteinExistence type="predicted"/>
<dbReference type="PROSITE" id="PS00041">
    <property type="entry name" value="HTH_ARAC_FAMILY_1"/>
    <property type="match status" value="1"/>
</dbReference>
<comment type="caution">
    <text evidence="9">The sequence shown here is derived from an EMBL/GenBank/DDBJ whole genome shotgun (WGS) entry which is preliminary data.</text>
</comment>
<dbReference type="PANTHER" id="PTHR43280:SF28">
    <property type="entry name" value="HTH-TYPE TRANSCRIPTIONAL ACTIVATOR RHAS"/>
    <property type="match status" value="1"/>
</dbReference>
<dbReference type="Pfam" id="PF00072">
    <property type="entry name" value="Response_reg"/>
    <property type="match status" value="1"/>
</dbReference>
<dbReference type="CDD" id="cd17536">
    <property type="entry name" value="REC_YesN-like"/>
    <property type="match status" value="1"/>
</dbReference>
<comment type="function">
    <text evidence="5">May play the central regulatory role in sporulation. It may be an element of the effector pathway responsible for the activation of sporulation genes in response to nutritional stress. Spo0A may act in concert with spo0H (a sigma factor) to control the expression of some genes that are critical to the sporulation process.</text>
</comment>
<dbReference type="PRINTS" id="PR00032">
    <property type="entry name" value="HTHARAC"/>
</dbReference>
<evidence type="ECO:0000256" key="6">
    <source>
        <dbReference type="PROSITE-ProRule" id="PRU00169"/>
    </source>
</evidence>
<evidence type="ECO:0000256" key="3">
    <source>
        <dbReference type="ARBA" id="ARBA00023125"/>
    </source>
</evidence>
<evidence type="ECO:0000256" key="2">
    <source>
        <dbReference type="ARBA" id="ARBA00023015"/>
    </source>
</evidence>
<evidence type="ECO:0000313" key="9">
    <source>
        <dbReference type="EMBL" id="MBC5779378.1"/>
    </source>
</evidence>
<dbReference type="InterPro" id="IPR018060">
    <property type="entry name" value="HTH_AraC"/>
</dbReference>
<dbReference type="InterPro" id="IPR011006">
    <property type="entry name" value="CheY-like_superfamily"/>
</dbReference>
<evidence type="ECO:0000256" key="5">
    <source>
        <dbReference type="ARBA" id="ARBA00024867"/>
    </source>
</evidence>
<dbReference type="Gene3D" id="3.40.50.2300">
    <property type="match status" value="1"/>
</dbReference>
<evidence type="ECO:0000256" key="4">
    <source>
        <dbReference type="ARBA" id="ARBA00023163"/>
    </source>
</evidence>
<gene>
    <name evidence="9" type="ORF">H8Z82_06845</name>
</gene>
<evidence type="ECO:0000313" key="10">
    <source>
        <dbReference type="Proteomes" id="UP000649826"/>
    </source>
</evidence>
<dbReference type="Gene3D" id="1.10.10.60">
    <property type="entry name" value="Homeodomain-like"/>
    <property type="match status" value="2"/>
</dbReference>
<dbReference type="InterPro" id="IPR009057">
    <property type="entry name" value="Homeodomain-like_sf"/>
</dbReference>
<accession>A0ABR7IH88</accession>
<dbReference type="SMART" id="SM00342">
    <property type="entry name" value="HTH_ARAC"/>
    <property type="match status" value="1"/>
</dbReference>
<dbReference type="EMBL" id="JACOQG010000008">
    <property type="protein sequence ID" value="MBC5779378.1"/>
    <property type="molecule type" value="Genomic_DNA"/>
</dbReference>
<keyword evidence="10" id="KW-1185">Reference proteome</keyword>
<dbReference type="SMART" id="SM00448">
    <property type="entry name" value="REC"/>
    <property type="match status" value="1"/>
</dbReference>
<dbReference type="InterPro" id="IPR001789">
    <property type="entry name" value="Sig_transdc_resp-reg_receiver"/>
</dbReference>
<keyword evidence="6" id="KW-0597">Phosphoprotein</keyword>
<keyword evidence="4" id="KW-0804">Transcription</keyword>
<dbReference type="SUPFAM" id="SSF46689">
    <property type="entry name" value="Homeodomain-like"/>
    <property type="match status" value="2"/>
</dbReference>
<feature type="domain" description="HTH araC/xylS-type" evidence="7">
    <location>
        <begin position="416"/>
        <end position="515"/>
    </location>
</feature>
<organism evidence="9 10">
    <name type="scientific">Blautia difficilis</name>
    <dbReference type="NCBI Taxonomy" id="2763027"/>
    <lineage>
        <taxon>Bacteria</taxon>
        <taxon>Bacillati</taxon>
        <taxon>Bacillota</taxon>
        <taxon>Clostridia</taxon>
        <taxon>Lachnospirales</taxon>
        <taxon>Lachnospiraceae</taxon>
        <taxon>Blautia</taxon>
    </lineage>
</organism>
<evidence type="ECO:0000256" key="1">
    <source>
        <dbReference type="ARBA" id="ARBA00018672"/>
    </source>
</evidence>
<dbReference type="PROSITE" id="PS01124">
    <property type="entry name" value="HTH_ARAC_FAMILY_2"/>
    <property type="match status" value="1"/>
</dbReference>
<dbReference type="PROSITE" id="PS50110">
    <property type="entry name" value="RESPONSE_REGULATORY"/>
    <property type="match status" value="1"/>
</dbReference>
<dbReference type="Pfam" id="PF12833">
    <property type="entry name" value="HTH_18"/>
    <property type="match status" value="1"/>
</dbReference>